<dbReference type="RefSeq" id="WP_251937135.1">
    <property type="nucleotide sequence ID" value="NZ_CP098747.1"/>
</dbReference>
<organism evidence="2 3">
    <name type="scientific">Sneathiella marina</name>
    <dbReference type="NCBI Taxonomy" id="2950108"/>
    <lineage>
        <taxon>Bacteria</taxon>
        <taxon>Pseudomonadati</taxon>
        <taxon>Pseudomonadota</taxon>
        <taxon>Alphaproteobacteria</taxon>
        <taxon>Sneathiellales</taxon>
        <taxon>Sneathiellaceae</taxon>
        <taxon>Sneathiella</taxon>
    </lineage>
</organism>
<keyword evidence="3" id="KW-1185">Reference proteome</keyword>
<dbReference type="Gene3D" id="3.40.250.10">
    <property type="entry name" value="Rhodanese-like domain"/>
    <property type="match status" value="1"/>
</dbReference>
<dbReference type="Proteomes" id="UP001056291">
    <property type="component" value="Chromosome"/>
</dbReference>
<evidence type="ECO:0000259" key="1">
    <source>
        <dbReference type="PROSITE" id="PS50206"/>
    </source>
</evidence>
<dbReference type="InterPro" id="IPR018634">
    <property type="entry name" value="ChrB_C"/>
</dbReference>
<dbReference type="InterPro" id="IPR036873">
    <property type="entry name" value="Rhodanese-like_dom_sf"/>
</dbReference>
<reference evidence="2" key="1">
    <citation type="submission" date="2022-06" db="EMBL/GenBank/DDBJ databases">
        <title>Sneathiella actinostolidae sp. nov., isolated from a sea anemonein the Western Pacific Ocean.</title>
        <authorList>
            <person name="Wei M.J."/>
        </authorList>
    </citation>
    <scope>NUCLEOTIDE SEQUENCE</scope>
    <source>
        <strain evidence="2">PHK-P5</strain>
    </source>
</reference>
<dbReference type="EMBL" id="CP098747">
    <property type="protein sequence ID" value="USG62885.1"/>
    <property type="molecule type" value="Genomic_DNA"/>
</dbReference>
<gene>
    <name evidence="2" type="ORF">NBZ79_07835</name>
</gene>
<dbReference type="PROSITE" id="PS50206">
    <property type="entry name" value="RHODANESE_3"/>
    <property type="match status" value="1"/>
</dbReference>
<evidence type="ECO:0000313" key="2">
    <source>
        <dbReference type="EMBL" id="USG62885.1"/>
    </source>
</evidence>
<proteinExistence type="predicted"/>
<name>A0ABY4W6S3_9PROT</name>
<dbReference type="InterPro" id="IPR001763">
    <property type="entry name" value="Rhodanese-like_dom"/>
</dbReference>
<protein>
    <submittedName>
        <fullName evidence="2">Sulfurtransferase/chromate resistance protein</fullName>
    </submittedName>
</protein>
<dbReference type="Pfam" id="PF00581">
    <property type="entry name" value="Rhodanese"/>
    <property type="match status" value="1"/>
</dbReference>
<accession>A0ABY4W6S3</accession>
<dbReference type="Pfam" id="PF09828">
    <property type="entry name" value="ChrB_C"/>
    <property type="match status" value="1"/>
</dbReference>
<dbReference type="SUPFAM" id="SSF52821">
    <property type="entry name" value="Rhodanese/Cell cycle control phosphatase"/>
    <property type="match status" value="1"/>
</dbReference>
<dbReference type="SMART" id="SM00450">
    <property type="entry name" value="RHOD"/>
    <property type="match status" value="1"/>
</dbReference>
<evidence type="ECO:0000313" key="3">
    <source>
        <dbReference type="Proteomes" id="UP001056291"/>
    </source>
</evidence>
<feature type="domain" description="Rhodanese" evidence="1">
    <location>
        <begin position="62"/>
        <end position="107"/>
    </location>
</feature>
<sequence length="273" mass="30371">MSDETLISLEKLWSLIGTPNCPRLIDARIDEDFENDPRMIPTALRRSGFDAMNWGSEYIHGPVIIYCEKGLKLSQGAAAWLRHLGCSAESLAGGFVAWREAGLPLVPAVTLPKPDVQGRTVWVTRSRPKIDRIACPWLIRRFVDPEAVFLFVAPSEVLNVADRFGVTPFDVEEVYWSHREEKCTFDTMIEEFGLTTDPLLRLAEIVRGADTARPELAPESAGLLAASLGMSQLYGDDLAQLEKGMDLYDAFYAWARDAGDETHNWPARTGDAA</sequence>